<evidence type="ECO:0000313" key="2">
    <source>
        <dbReference type="Proteomes" id="UP000070284"/>
    </source>
</evidence>
<name>A0A133UKQ7_9EURY</name>
<organism evidence="1 2">
    <name type="scientific">candidate division MSBL1 archaeon SCGC-AAA259E19</name>
    <dbReference type="NCBI Taxonomy" id="1698264"/>
    <lineage>
        <taxon>Archaea</taxon>
        <taxon>Methanobacteriati</taxon>
        <taxon>Methanobacteriota</taxon>
        <taxon>candidate division MSBL1</taxon>
    </lineage>
</organism>
<dbReference type="AlphaFoldDB" id="A0A133UKQ7"/>
<gene>
    <name evidence="1" type="ORF">AKJ65_03415</name>
</gene>
<proteinExistence type="predicted"/>
<comment type="caution">
    <text evidence="1">The sequence shown here is derived from an EMBL/GenBank/DDBJ whole genome shotgun (WGS) entry which is preliminary data.</text>
</comment>
<accession>A0A133UKQ7</accession>
<sequence>MRGQSSAEFMIIIAAFLVVLASFTVPQIINPARSTSRDVKLASQARFACDEITNAMNGISASGTGAVDSLEVSIPDNWSMVIEKNPTRMKIGVQIDGETVWMEDNLVYGFDDSLRDIPPGSYVVIVERGGEEGIQKSGDRIYININPIQGGGEWRY</sequence>
<keyword evidence="2" id="KW-1185">Reference proteome</keyword>
<protein>
    <submittedName>
        <fullName evidence="1">Uncharacterized protein</fullName>
    </submittedName>
</protein>
<evidence type="ECO:0000313" key="1">
    <source>
        <dbReference type="EMBL" id="KXA94787.1"/>
    </source>
</evidence>
<dbReference type="EMBL" id="LHXO01000039">
    <property type="protein sequence ID" value="KXA94787.1"/>
    <property type="molecule type" value="Genomic_DNA"/>
</dbReference>
<reference evidence="1 2" key="1">
    <citation type="journal article" date="2016" name="Sci. Rep.">
        <title>Metabolic traits of an uncultured archaeal lineage -MSBL1- from brine pools of the Red Sea.</title>
        <authorList>
            <person name="Mwirichia R."/>
            <person name="Alam I."/>
            <person name="Rashid M."/>
            <person name="Vinu M."/>
            <person name="Ba-Alawi W."/>
            <person name="Anthony Kamau A."/>
            <person name="Kamanda Ngugi D."/>
            <person name="Goker M."/>
            <person name="Klenk H.P."/>
            <person name="Bajic V."/>
            <person name="Stingl U."/>
        </authorList>
    </citation>
    <scope>NUCLEOTIDE SEQUENCE [LARGE SCALE GENOMIC DNA]</scope>
    <source>
        <strain evidence="1">SCGC-AAA259E19</strain>
    </source>
</reference>
<dbReference type="Proteomes" id="UP000070284">
    <property type="component" value="Unassembled WGS sequence"/>
</dbReference>